<dbReference type="Proteomes" id="UP001596138">
    <property type="component" value="Unassembled WGS sequence"/>
</dbReference>
<keyword evidence="6" id="KW-0411">Iron-sulfur</keyword>
<keyword evidence="3" id="KW-0479">Metal-binding</keyword>
<evidence type="ECO:0000256" key="3">
    <source>
        <dbReference type="ARBA" id="ARBA00022723"/>
    </source>
</evidence>
<name>A0ABW1SX16_9ACTN</name>
<keyword evidence="9" id="KW-1185">Reference proteome</keyword>
<proteinExistence type="predicted"/>
<dbReference type="SUPFAM" id="SSF54862">
    <property type="entry name" value="4Fe-4S ferredoxins"/>
    <property type="match status" value="1"/>
</dbReference>
<keyword evidence="4" id="KW-0249">Electron transport</keyword>
<dbReference type="PANTHER" id="PTHR36923:SF3">
    <property type="entry name" value="FERREDOXIN"/>
    <property type="match status" value="1"/>
</dbReference>
<keyword evidence="7" id="KW-0003">3Fe-4S</keyword>
<dbReference type="InterPro" id="IPR051269">
    <property type="entry name" value="Fe-S_cluster_ET"/>
</dbReference>
<reference evidence="9" key="1">
    <citation type="journal article" date="2019" name="Int. J. Syst. Evol. Microbiol.">
        <title>The Global Catalogue of Microorganisms (GCM) 10K type strain sequencing project: providing services to taxonomists for standard genome sequencing and annotation.</title>
        <authorList>
            <consortium name="The Broad Institute Genomics Platform"/>
            <consortium name="The Broad Institute Genome Sequencing Center for Infectious Disease"/>
            <person name="Wu L."/>
            <person name="Ma J."/>
        </authorList>
    </citation>
    <scope>NUCLEOTIDE SEQUENCE [LARGE SCALE GENOMIC DNA]</scope>
    <source>
        <strain evidence="9">CGMCC 4.7317</strain>
    </source>
</reference>
<keyword evidence="2" id="KW-0813">Transport</keyword>
<gene>
    <name evidence="8" type="ORF">ACFQGU_03595</name>
</gene>
<evidence type="ECO:0000256" key="1">
    <source>
        <dbReference type="ARBA" id="ARBA00001927"/>
    </source>
</evidence>
<organism evidence="8 9">
    <name type="scientific">Longivirga aurantiaca</name>
    <dbReference type="NCBI Taxonomy" id="1837743"/>
    <lineage>
        <taxon>Bacteria</taxon>
        <taxon>Bacillati</taxon>
        <taxon>Actinomycetota</taxon>
        <taxon>Actinomycetes</taxon>
        <taxon>Sporichthyales</taxon>
        <taxon>Sporichthyaceae</taxon>
        <taxon>Longivirga</taxon>
    </lineage>
</organism>
<keyword evidence="5" id="KW-0408">Iron</keyword>
<evidence type="ECO:0000256" key="2">
    <source>
        <dbReference type="ARBA" id="ARBA00022448"/>
    </source>
</evidence>
<evidence type="ECO:0000256" key="6">
    <source>
        <dbReference type="ARBA" id="ARBA00023014"/>
    </source>
</evidence>
<evidence type="ECO:0000256" key="4">
    <source>
        <dbReference type="ARBA" id="ARBA00022982"/>
    </source>
</evidence>
<dbReference type="EMBL" id="JBHSTI010000003">
    <property type="protein sequence ID" value="MFC6236946.1"/>
    <property type="molecule type" value="Genomic_DNA"/>
</dbReference>
<evidence type="ECO:0000313" key="8">
    <source>
        <dbReference type="EMBL" id="MFC6236946.1"/>
    </source>
</evidence>
<evidence type="ECO:0000313" key="9">
    <source>
        <dbReference type="Proteomes" id="UP001596138"/>
    </source>
</evidence>
<protein>
    <submittedName>
        <fullName evidence="8">Ferredoxin</fullName>
    </submittedName>
</protein>
<evidence type="ECO:0000256" key="7">
    <source>
        <dbReference type="ARBA" id="ARBA00023291"/>
    </source>
</evidence>
<sequence>MKVQVDSSKCQGHNRCMIFAPEVFEVDDYGFASAQRGGEVPAELADKARTAAANCPELAIVISED</sequence>
<dbReference type="PANTHER" id="PTHR36923">
    <property type="entry name" value="FERREDOXIN"/>
    <property type="match status" value="1"/>
</dbReference>
<dbReference type="Pfam" id="PF13459">
    <property type="entry name" value="Fer4_15"/>
    <property type="match status" value="1"/>
</dbReference>
<comment type="cofactor">
    <cofactor evidence="1">
        <name>[3Fe-4S] cluster</name>
        <dbReference type="ChEBI" id="CHEBI:21137"/>
    </cofactor>
</comment>
<accession>A0ABW1SX16</accession>
<dbReference type="Gene3D" id="3.30.70.20">
    <property type="match status" value="1"/>
</dbReference>
<evidence type="ECO:0000256" key="5">
    <source>
        <dbReference type="ARBA" id="ARBA00023004"/>
    </source>
</evidence>
<comment type="caution">
    <text evidence="8">The sequence shown here is derived from an EMBL/GenBank/DDBJ whole genome shotgun (WGS) entry which is preliminary data.</text>
</comment>
<dbReference type="RefSeq" id="WP_386763993.1">
    <property type="nucleotide sequence ID" value="NZ_JBHSTI010000003.1"/>
</dbReference>